<feature type="domain" description="Flagellar basal body rod protein N-terminal" evidence="5">
    <location>
        <begin position="3"/>
        <end position="33"/>
    </location>
</feature>
<feature type="domain" description="Flagellar hook protein FlgE/F/G-like D1" evidence="7">
    <location>
        <begin position="83"/>
        <end position="169"/>
    </location>
</feature>
<keyword evidence="3 4" id="KW-0975">Bacterial flagellum</keyword>
<dbReference type="GO" id="GO:0005829">
    <property type="term" value="C:cytosol"/>
    <property type="evidence" value="ECO:0007669"/>
    <property type="project" value="TreeGrafter"/>
</dbReference>
<dbReference type="Pfam" id="PF06429">
    <property type="entry name" value="Flg_bbr_C"/>
    <property type="match status" value="1"/>
</dbReference>
<keyword evidence="9" id="KW-1185">Reference proteome</keyword>
<keyword evidence="8" id="KW-0966">Cell projection</keyword>
<sequence>MSFYTSLNGLKNAQTDLGTIAHNIANAETTGFKKSDTRFADLVAGGSYTDPRQIKGIGSTVSGIVQNFGLGAIDQTGNATDLAIAGDGFFTTRHEESGRTLFTRNGNFEIDGGGYLQDGGGNRLQMFGLDAAGNPASGGATADVLIPATNAGGAELAGVTIESDGTINAAYADGTINAVGRVAMATFIAPTSLRQTGDSKWEATGGSGAPTMGVPGVGRYGNLLSGALERSNVDLAEEMVGLITAQRYFQANAKAIDTATQLSQTIINLRS</sequence>
<reference evidence="8 9" key="1">
    <citation type="submission" date="2015-04" db="EMBL/GenBank/DDBJ databases">
        <title>The draft genome sequence of Erythrobacter luteus KA37.</title>
        <authorList>
            <person name="Zhuang L."/>
            <person name="Liu Y."/>
            <person name="Shao Z."/>
        </authorList>
    </citation>
    <scope>NUCLEOTIDE SEQUENCE [LARGE SCALE GENOMIC DNA]</scope>
    <source>
        <strain evidence="8 9">KA37</strain>
    </source>
</reference>
<evidence type="ECO:0000256" key="2">
    <source>
        <dbReference type="ARBA" id="ARBA00009677"/>
    </source>
</evidence>
<evidence type="ECO:0000256" key="4">
    <source>
        <dbReference type="RuleBase" id="RU362116"/>
    </source>
</evidence>
<dbReference type="STRING" id="1581420.AAW00_13890"/>
<evidence type="ECO:0000259" key="5">
    <source>
        <dbReference type="Pfam" id="PF00460"/>
    </source>
</evidence>
<evidence type="ECO:0000256" key="3">
    <source>
        <dbReference type="ARBA" id="ARBA00023143"/>
    </source>
</evidence>
<dbReference type="Pfam" id="PF00460">
    <property type="entry name" value="Flg_bb_rod"/>
    <property type="match status" value="1"/>
</dbReference>
<dbReference type="PANTHER" id="PTHR30435:SF1">
    <property type="entry name" value="FLAGELLAR HOOK PROTEIN FLGE"/>
    <property type="match status" value="1"/>
</dbReference>
<dbReference type="InterPro" id="IPR053967">
    <property type="entry name" value="LlgE_F_G-like_D1"/>
</dbReference>
<dbReference type="InterPro" id="IPR020013">
    <property type="entry name" value="Flagellar_FlgE/F/G"/>
</dbReference>
<organism evidence="8 9">
    <name type="scientific">Aurantiacibacter luteus</name>
    <dbReference type="NCBI Taxonomy" id="1581420"/>
    <lineage>
        <taxon>Bacteria</taxon>
        <taxon>Pseudomonadati</taxon>
        <taxon>Pseudomonadota</taxon>
        <taxon>Alphaproteobacteria</taxon>
        <taxon>Sphingomonadales</taxon>
        <taxon>Erythrobacteraceae</taxon>
        <taxon>Aurantiacibacter</taxon>
    </lineage>
</organism>
<evidence type="ECO:0000259" key="6">
    <source>
        <dbReference type="Pfam" id="PF06429"/>
    </source>
</evidence>
<dbReference type="Pfam" id="PF22692">
    <property type="entry name" value="LlgE_F_G_D1"/>
    <property type="match status" value="1"/>
</dbReference>
<name>A0A0G9MKP3_9SPHN</name>
<dbReference type="InterPro" id="IPR001444">
    <property type="entry name" value="Flag_bb_rod_N"/>
</dbReference>
<dbReference type="SUPFAM" id="SSF117143">
    <property type="entry name" value="Flagellar hook protein flgE"/>
    <property type="match status" value="1"/>
</dbReference>
<dbReference type="RefSeq" id="WP_047005056.1">
    <property type="nucleotide sequence ID" value="NZ_LBHB01000006.1"/>
</dbReference>
<dbReference type="Proteomes" id="UP000053464">
    <property type="component" value="Unassembled WGS sequence"/>
</dbReference>
<dbReference type="PATRIC" id="fig|1581420.6.peg.2841"/>
<dbReference type="GO" id="GO:0009424">
    <property type="term" value="C:bacterial-type flagellum hook"/>
    <property type="evidence" value="ECO:0007669"/>
    <property type="project" value="TreeGrafter"/>
</dbReference>
<dbReference type="EMBL" id="LBHB01000006">
    <property type="protein sequence ID" value="KLE31252.1"/>
    <property type="molecule type" value="Genomic_DNA"/>
</dbReference>
<comment type="caution">
    <text evidence="8">The sequence shown here is derived from an EMBL/GenBank/DDBJ whole genome shotgun (WGS) entry which is preliminary data.</text>
</comment>
<dbReference type="GO" id="GO:0009425">
    <property type="term" value="C:bacterial-type flagellum basal body"/>
    <property type="evidence" value="ECO:0007669"/>
    <property type="project" value="UniProtKB-SubCell"/>
</dbReference>
<comment type="subcellular location">
    <subcellularLocation>
        <location evidence="1 4">Bacterial flagellum basal body</location>
    </subcellularLocation>
</comment>
<protein>
    <recommendedName>
        <fullName evidence="4">Flagellar hook protein FlgE</fullName>
    </recommendedName>
</protein>
<evidence type="ECO:0000313" key="8">
    <source>
        <dbReference type="EMBL" id="KLE31252.1"/>
    </source>
</evidence>
<dbReference type="PANTHER" id="PTHR30435">
    <property type="entry name" value="FLAGELLAR PROTEIN"/>
    <property type="match status" value="1"/>
</dbReference>
<comment type="function">
    <text evidence="4">A flexible structure which links the flagellar filament to the drive apparatus in the basal body.</text>
</comment>
<dbReference type="NCBIfam" id="TIGR03506">
    <property type="entry name" value="FlgEFG_subfam"/>
    <property type="match status" value="2"/>
</dbReference>
<keyword evidence="8" id="KW-0969">Cilium</keyword>
<dbReference type="OrthoDB" id="8372879at2"/>
<feature type="domain" description="Flagellar basal-body/hook protein C-terminal" evidence="6">
    <location>
        <begin position="225"/>
        <end position="269"/>
    </location>
</feature>
<gene>
    <name evidence="8" type="ORF">AAW00_13890</name>
</gene>
<keyword evidence="8" id="KW-0282">Flagellum</keyword>
<comment type="similarity">
    <text evidence="2 4">Belongs to the flagella basal body rod proteins family.</text>
</comment>
<evidence type="ECO:0000256" key="1">
    <source>
        <dbReference type="ARBA" id="ARBA00004117"/>
    </source>
</evidence>
<evidence type="ECO:0000259" key="7">
    <source>
        <dbReference type="Pfam" id="PF22692"/>
    </source>
</evidence>
<evidence type="ECO:0000313" key="9">
    <source>
        <dbReference type="Proteomes" id="UP000053464"/>
    </source>
</evidence>
<proteinExistence type="inferred from homology"/>
<accession>A0A0G9MKP3</accession>
<dbReference type="InterPro" id="IPR010930">
    <property type="entry name" value="Flg_bb/hook_C_dom"/>
</dbReference>
<dbReference type="AlphaFoldDB" id="A0A0G9MKP3"/>
<dbReference type="InterPro" id="IPR037925">
    <property type="entry name" value="FlgE/F/G-like"/>
</dbReference>
<dbReference type="GO" id="GO:0071978">
    <property type="term" value="P:bacterial-type flagellum-dependent swarming motility"/>
    <property type="evidence" value="ECO:0007669"/>
    <property type="project" value="TreeGrafter"/>
</dbReference>